<evidence type="ECO:0000313" key="3">
    <source>
        <dbReference type="EMBL" id="KAJ4426186.1"/>
    </source>
</evidence>
<feature type="domain" description="HTH psq-type" evidence="2">
    <location>
        <begin position="15"/>
        <end position="46"/>
    </location>
</feature>
<proteinExistence type="predicted"/>
<dbReference type="Gene3D" id="1.10.10.60">
    <property type="entry name" value="Homeodomain-like"/>
    <property type="match status" value="1"/>
</dbReference>
<dbReference type="Proteomes" id="UP001148838">
    <property type="component" value="Unassembled WGS sequence"/>
</dbReference>
<dbReference type="InterPro" id="IPR007889">
    <property type="entry name" value="HTH_Psq"/>
</dbReference>
<organism evidence="3 4">
    <name type="scientific">Periplaneta americana</name>
    <name type="common">American cockroach</name>
    <name type="synonym">Blatta americana</name>
    <dbReference type="NCBI Taxonomy" id="6978"/>
    <lineage>
        <taxon>Eukaryota</taxon>
        <taxon>Metazoa</taxon>
        <taxon>Ecdysozoa</taxon>
        <taxon>Arthropoda</taxon>
        <taxon>Hexapoda</taxon>
        <taxon>Insecta</taxon>
        <taxon>Pterygota</taxon>
        <taxon>Neoptera</taxon>
        <taxon>Polyneoptera</taxon>
        <taxon>Dictyoptera</taxon>
        <taxon>Blattodea</taxon>
        <taxon>Blattoidea</taxon>
        <taxon>Blattidae</taxon>
        <taxon>Blattinae</taxon>
        <taxon>Periplaneta</taxon>
    </lineage>
</organism>
<evidence type="ECO:0000259" key="2">
    <source>
        <dbReference type="Pfam" id="PF05225"/>
    </source>
</evidence>
<dbReference type="InterPro" id="IPR009057">
    <property type="entry name" value="Homeodomain-like_sf"/>
</dbReference>
<dbReference type="Pfam" id="PF05225">
    <property type="entry name" value="HTH_psq"/>
    <property type="match status" value="1"/>
</dbReference>
<sequence length="129" mass="15072">MVRKYKRKETCLHWKEEDLRQAISSVRNEQLSIRGAAEILKIPFTTRPECYKISRNWNEDSCKKAKPPQGHPTLLSFQQERDLVERLKSLSNRGFVLTPISIRRTVYQCPIVNKIKVPWSDGTKMTGKD</sequence>
<evidence type="ECO:0000313" key="4">
    <source>
        <dbReference type="Proteomes" id="UP001148838"/>
    </source>
</evidence>
<keyword evidence="4" id="KW-1185">Reference proteome</keyword>
<comment type="subcellular location">
    <subcellularLocation>
        <location evidence="1">Nucleus</location>
    </subcellularLocation>
</comment>
<gene>
    <name evidence="3" type="ORF">ANN_26995</name>
</gene>
<evidence type="ECO:0000256" key="1">
    <source>
        <dbReference type="ARBA" id="ARBA00004123"/>
    </source>
</evidence>
<accession>A0ABQ8RWV2</accession>
<name>A0ABQ8RWV2_PERAM</name>
<comment type="caution">
    <text evidence="3">The sequence shown here is derived from an EMBL/GenBank/DDBJ whole genome shotgun (WGS) entry which is preliminary data.</text>
</comment>
<dbReference type="SUPFAM" id="SSF46689">
    <property type="entry name" value="Homeodomain-like"/>
    <property type="match status" value="1"/>
</dbReference>
<reference evidence="3 4" key="1">
    <citation type="journal article" date="2022" name="Allergy">
        <title>Genome assembly and annotation of Periplaneta americana reveal a comprehensive cockroach allergen profile.</title>
        <authorList>
            <person name="Wang L."/>
            <person name="Xiong Q."/>
            <person name="Saelim N."/>
            <person name="Wang L."/>
            <person name="Nong W."/>
            <person name="Wan A.T."/>
            <person name="Shi M."/>
            <person name="Liu X."/>
            <person name="Cao Q."/>
            <person name="Hui J.H.L."/>
            <person name="Sookrung N."/>
            <person name="Leung T.F."/>
            <person name="Tungtrongchitr A."/>
            <person name="Tsui S.K.W."/>
        </authorList>
    </citation>
    <scope>NUCLEOTIDE SEQUENCE [LARGE SCALE GENOMIC DNA]</scope>
    <source>
        <strain evidence="3">PWHHKU_190912</strain>
    </source>
</reference>
<dbReference type="EMBL" id="JAJSOF020000040">
    <property type="protein sequence ID" value="KAJ4426186.1"/>
    <property type="molecule type" value="Genomic_DNA"/>
</dbReference>
<protein>
    <recommendedName>
        <fullName evidence="2">HTH psq-type domain-containing protein</fullName>
    </recommendedName>
</protein>